<organism evidence="2 3">
    <name type="scientific">Ectorhizobium quercum</name>
    <dbReference type="NCBI Taxonomy" id="2965071"/>
    <lineage>
        <taxon>Bacteria</taxon>
        <taxon>Pseudomonadati</taxon>
        <taxon>Pseudomonadota</taxon>
        <taxon>Alphaproteobacteria</taxon>
        <taxon>Hyphomicrobiales</taxon>
        <taxon>Rhizobiaceae</taxon>
        <taxon>Ectorhizobium</taxon>
    </lineage>
</organism>
<name>A0AAE3N238_9HYPH</name>
<accession>A0AAE3N238</accession>
<evidence type="ECO:0000313" key="2">
    <source>
        <dbReference type="EMBL" id="MCX8998536.1"/>
    </source>
</evidence>
<gene>
    <name evidence="2" type="ORF">NOF55_15580</name>
</gene>
<proteinExistence type="predicted"/>
<dbReference type="Proteomes" id="UP001208771">
    <property type="component" value="Unassembled WGS sequence"/>
</dbReference>
<protein>
    <recommendedName>
        <fullName evidence="4">CTP synthetase</fullName>
    </recommendedName>
</protein>
<dbReference type="EMBL" id="JANFPI010000005">
    <property type="protein sequence ID" value="MCX8998536.1"/>
    <property type="molecule type" value="Genomic_DNA"/>
</dbReference>
<reference evidence="2" key="1">
    <citation type="submission" date="2022-07" db="EMBL/GenBank/DDBJ databases">
        <title>Ectorhizobium quercum gen.nov., sp. nov.</title>
        <authorList>
            <person name="Ma T."/>
            <person name="Li Y."/>
        </authorList>
    </citation>
    <scope>NUCLEOTIDE SEQUENCE</scope>
    <source>
        <strain evidence="2">BDR2-2</strain>
    </source>
</reference>
<comment type="caution">
    <text evidence="2">The sequence shown here is derived from an EMBL/GenBank/DDBJ whole genome shotgun (WGS) entry which is preliminary data.</text>
</comment>
<dbReference type="AlphaFoldDB" id="A0AAE3N238"/>
<dbReference type="RefSeq" id="WP_306412322.1">
    <property type="nucleotide sequence ID" value="NZ_JANFPI010000005.1"/>
</dbReference>
<evidence type="ECO:0000256" key="1">
    <source>
        <dbReference type="SAM" id="Phobius"/>
    </source>
</evidence>
<keyword evidence="3" id="KW-1185">Reference proteome</keyword>
<keyword evidence="1" id="KW-0472">Membrane</keyword>
<evidence type="ECO:0000313" key="3">
    <source>
        <dbReference type="Proteomes" id="UP001208771"/>
    </source>
</evidence>
<sequence length="73" mass="7329">MLRLAAVIYVLVATVLAGSAVTAMLALKLSEGWQIAAAFAVGLVVAAPVALLLGRKIYTAIAAPAAGSTIRHA</sequence>
<feature type="transmembrane region" description="Helical" evidence="1">
    <location>
        <begin position="33"/>
        <end position="53"/>
    </location>
</feature>
<keyword evidence="1" id="KW-1133">Transmembrane helix</keyword>
<keyword evidence="1" id="KW-0812">Transmembrane</keyword>
<evidence type="ECO:0008006" key="4">
    <source>
        <dbReference type="Google" id="ProtNLM"/>
    </source>
</evidence>